<dbReference type="CDD" id="cd11444">
    <property type="entry name" value="bHLH_AtIBH1_like"/>
    <property type="match status" value="1"/>
</dbReference>
<comment type="subcellular location">
    <subcellularLocation>
        <location evidence="1">Nucleus</location>
    </subcellularLocation>
</comment>
<evidence type="ECO:0000313" key="7">
    <source>
        <dbReference type="EMBL" id="KDP23398.1"/>
    </source>
</evidence>
<proteinExistence type="predicted"/>
<keyword evidence="8" id="KW-1185">Reference proteome</keyword>
<evidence type="ECO:0000256" key="5">
    <source>
        <dbReference type="SAM" id="MobiDB-lite"/>
    </source>
</evidence>
<evidence type="ECO:0000256" key="1">
    <source>
        <dbReference type="ARBA" id="ARBA00004123"/>
    </source>
</evidence>
<reference evidence="7 8" key="1">
    <citation type="journal article" date="2014" name="PLoS ONE">
        <title>Global Analysis of Gene Expression Profiles in Physic Nut (Jatropha curcas L.) Seedlings Exposed to Salt Stress.</title>
        <authorList>
            <person name="Zhang L."/>
            <person name="Zhang C."/>
            <person name="Wu P."/>
            <person name="Chen Y."/>
            <person name="Li M."/>
            <person name="Jiang H."/>
            <person name="Wu G."/>
        </authorList>
    </citation>
    <scope>NUCLEOTIDE SEQUENCE [LARGE SCALE GENOMIC DNA]</scope>
    <source>
        <strain evidence="8">cv. GZQX0401</strain>
        <tissue evidence="7">Young leaves</tissue>
    </source>
</reference>
<dbReference type="GO" id="GO:0000976">
    <property type="term" value="F:transcription cis-regulatory region binding"/>
    <property type="evidence" value="ECO:0007669"/>
    <property type="project" value="UniProtKB-ARBA"/>
</dbReference>
<dbReference type="InterPro" id="IPR044660">
    <property type="entry name" value="IBH1-like"/>
</dbReference>
<dbReference type="AlphaFoldDB" id="A0A067JKQ5"/>
<dbReference type="Proteomes" id="UP000027138">
    <property type="component" value="Unassembled WGS sequence"/>
</dbReference>
<organism evidence="7 8">
    <name type="scientific">Jatropha curcas</name>
    <name type="common">Barbados nut</name>
    <dbReference type="NCBI Taxonomy" id="180498"/>
    <lineage>
        <taxon>Eukaryota</taxon>
        <taxon>Viridiplantae</taxon>
        <taxon>Streptophyta</taxon>
        <taxon>Embryophyta</taxon>
        <taxon>Tracheophyta</taxon>
        <taxon>Spermatophyta</taxon>
        <taxon>Magnoliopsida</taxon>
        <taxon>eudicotyledons</taxon>
        <taxon>Gunneridae</taxon>
        <taxon>Pentapetalae</taxon>
        <taxon>rosids</taxon>
        <taxon>fabids</taxon>
        <taxon>Malpighiales</taxon>
        <taxon>Euphorbiaceae</taxon>
        <taxon>Crotonoideae</taxon>
        <taxon>Jatropheae</taxon>
        <taxon>Jatropha</taxon>
    </lineage>
</organism>
<dbReference type="GO" id="GO:0005634">
    <property type="term" value="C:nucleus"/>
    <property type="evidence" value="ECO:0007669"/>
    <property type="project" value="UniProtKB-SubCell"/>
</dbReference>
<gene>
    <name evidence="7" type="ORF">JCGZ_23231</name>
</gene>
<dbReference type="InterPro" id="IPR059002">
    <property type="entry name" value="IBH1_N"/>
</dbReference>
<dbReference type="PANTHER" id="PTHR33124:SF41">
    <property type="entry name" value="TRANSCRIPTION FACTOR BHLH149"/>
    <property type="match status" value="1"/>
</dbReference>
<dbReference type="InterPro" id="IPR036638">
    <property type="entry name" value="HLH_DNA-bd_sf"/>
</dbReference>
<dbReference type="SUPFAM" id="SSF47459">
    <property type="entry name" value="HLH, helix-loop-helix DNA-binding domain"/>
    <property type="match status" value="1"/>
</dbReference>
<dbReference type="InterPro" id="IPR044549">
    <property type="entry name" value="bHLH_AtIBH1-like"/>
</dbReference>
<accession>A0A067JKQ5</accession>
<feature type="compositionally biased region" description="Polar residues" evidence="5">
    <location>
        <begin position="30"/>
        <end position="52"/>
    </location>
</feature>
<feature type="region of interest" description="Disordered" evidence="5">
    <location>
        <begin position="1"/>
        <end position="52"/>
    </location>
</feature>
<evidence type="ECO:0000313" key="8">
    <source>
        <dbReference type="Proteomes" id="UP000027138"/>
    </source>
</evidence>
<sequence length="203" mass="23081">MASLISSLESNSDTSQEFKQRKKRRKLTHETQNQSQNGETNNRNISKTRWKTQAEQQIYSSKLLEALRRSRRTSSISSRGREIRETADKVLAGAAKGKTRWSRAILAGRLRLRKVKKVRKVKVTGERRLRKKEVARENKRLPILEDRLRVLSRLVPGCRKTSFTSLLEEATDYIAALEMQVKAMTTLTEILAAGGDAQVNSAS</sequence>
<dbReference type="InterPro" id="IPR011598">
    <property type="entry name" value="bHLH_dom"/>
</dbReference>
<feature type="compositionally biased region" description="Polar residues" evidence="5">
    <location>
        <begin position="1"/>
        <end position="17"/>
    </location>
</feature>
<dbReference type="OrthoDB" id="1647165at2759"/>
<keyword evidence="4" id="KW-0539">Nucleus</keyword>
<evidence type="ECO:0000259" key="6">
    <source>
        <dbReference type="PROSITE" id="PS50888"/>
    </source>
</evidence>
<keyword evidence="2" id="KW-0805">Transcription regulation</keyword>
<dbReference type="PROSITE" id="PS50888">
    <property type="entry name" value="BHLH"/>
    <property type="match status" value="1"/>
</dbReference>
<evidence type="ECO:0000256" key="4">
    <source>
        <dbReference type="ARBA" id="ARBA00023242"/>
    </source>
</evidence>
<dbReference type="GO" id="GO:0006355">
    <property type="term" value="P:regulation of DNA-templated transcription"/>
    <property type="evidence" value="ECO:0007669"/>
    <property type="project" value="InterPro"/>
</dbReference>
<dbReference type="Pfam" id="PF26576">
    <property type="entry name" value="IBH1_N"/>
    <property type="match status" value="1"/>
</dbReference>
<dbReference type="STRING" id="180498.A0A067JKQ5"/>
<evidence type="ECO:0000256" key="2">
    <source>
        <dbReference type="ARBA" id="ARBA00023015"/>
    </source>
</evidence>
<dbReference type="EMBL" id="KK915213">
    <property type="protein sequence ID" value="KDP23398.1"/>
    <property type="molecule type" value="Genomic_DNA"/>
</dbReference>
<protein>
    <recommendedName>
        <fullName evidence="6">BHLH domain-containing protein</fullName>
    </recommendedName>
</protein>
<dbReference type="PANTHER" id="PTHR33124">
    <property type="entry name" value="TRANSCRIPTION FACTOR IBH1-LIKE 1"/>
    <property type="match status" value="1"/>
</dbReference>
<evidence type="ECO:0000256" key="3">
    <source>
        <dbReference type="ARBA" id="ARBA00023163"/>
    </source>
</evidence>
<keyword evidence="3" id="KW-0804">Transcription</keyword>
<feature type="domain" description="BHLH" evidence="6">
    <location>
        <begin position="128"/>
        <end position="177"/>
    </location>
</feature>
<dbReference type="Gene3D" id="4.10.280.10">
    <property type="entry name" value="Helix-loop-helix DNA-binding domain"/>
    <property type="match status" value="1"/>
</dbReference>
<name>A0A067JKQ5_JATCU</name>
<dbReference type="GO" id="GO:0046983">
    <property type="term" value="F:protein dimerization activity"/>
    <property type="evidence" value="ECO:0007669"/>
    <property type="project" value="InterPro"/>
</dbReference>